<dbReference type="GO" id="GO:0005886">
    <property type="term" value="C:plasma membrane"/>
    <property type="evidence" value="ECO:0007669"/>
    <property type="project" value="UniProtKB-SubCell"/>
</dbReference>
<dbReference type="Pfam" id="PF07690">
    <property type="entry name" value="MFS_1"/>
    <property type="match status" value="1"/>
</dbReference>
<keyword evidence="4 7" id="KW-0812">Transmembrane</keyword>
<feature type="transmembrane region" description="Helical" evidence="7">
    <location>
        <begin position="222"/>
        <end position="241"/>
    </location>
</feature>
<dbReference type="eggNOG" id="COG2814">
    <property type="taxonomic scope" value="Bacteria"/>
</dbReference>
<protein>
    <submittedName>
        <fullName evidence="9">Putative membrane transport protein</fullName>
    </submittedName>
</protein>
<reference evidence="9 10" key="1">
    <citation type="journal article" date="2007" name="Appl. Environ. Microbiol.">
        <title>Rhizobial factors required for stem nodule maturation and maintenance in Sesbania rostrata-Azorhizobium caulinodans ORS571 symbiosis.</title>
        <authorList>
            <person name="Suzuki S."/>
            <person name="Aono T."/>
            <person name="Lee KB."/>
            <person name="Suzuki T."/>
            <person name="Liu CT."/>
            <person name="Miwa H."/>
            <person name="Wakao S."/>
            <person name="Iki T."/>
            <person name="Oyaizu H."/>
        </authorList>
    </citation>
    <scope>NUCLEOTIDE SEQUENCE [LARGE SCALE GENOMIC DNA]</scope>
    <source>
        <strain evidence="10">ATCC 43989 / DSM 5975 / JCM 20966 / LMG 6465 / NBRC 14845 / NCIMB 13405 / ORS 571</strain>
    </source>
</reference>
<feature type="transmembrane region" description="Helical" evidence="7">
    <location>
        <begin position="172"/>
        <end position="190"/>
    </location>
</feature>
<gene>
    <name evidence="9" type="ordered locus">AZC_1860</name>
</gene>
<feature type="transmembrane region" description="Helical" evidence="7">
    <location>
        <begin position="506"/>
        <end position="527"/>
    </location>
</feature>
<reference evidence="9 10" key="4">
    <citation type="journal article" date="2009" name="Appl. Environ. Microbiol.">
        <title>Comparative genome-wide transcriptional profiling of Azorhizobium caulinodans ORS571 grown under free-living and symbiotic conditions.</title>
        <authorList>
            <person name="Tsukada S."/>
            <person name="Aono T."/>
            <person name="Akiba N."/>
            <person name="Lee KB."/>
            <person name="Liu CT."/>
            <person name="Toyazaki H."/>
            <person name="Oyaizu H."/>
        </authorList>
    </citation>
    <scope>NUCLEOTIDE SEQUENCE [LARGE SCALE GENOMIC DNA]</scope>
    <source>
        <strain evidence="10">ATCC 43989 / DSM 5975 / JCM 20966 / LMG 6465 / NBRC 14845 / NCIMB 13405 / ORS 571</strain>
    </source>
</reference>
<proteinExistence type="predicted"/>
<feature type="transmembrane region" description="Helical" evidence="7">
    <location>
        <begin position="74"/>
        <end position="96"/>
    </location>
</feature>
<keyword evidence="6 7" id="KW-0472">Membrane</keyword>
<evidence type="ECO:0000313" key="10">
    <source>
        <dbReference type="Proteomes" id="UP000000270"/>
    </source>
</evidence>
<feature type="transmembrane region" description="Helical" evidence="7">
    <location>
        <begin position="108"/>
        <end position="128"/>
    </location>
</feature>
<dbReference type="Gene3D" id="1.20.1720.10">
    <property type="entry name" value="Multidrug resistance protein D"/>
    <property type="match status" value="1"/>
</dbReference>
<evidence type="ECO:0000256" key="7">
    <source>
        <dbReference type="SAM" id="Phobius"/>
    </source>
</evidence>
<dbReference type="PANTHER" id="PTHR23501:SF197">
    <property type="entry name" value="COMD"/>
    <property type="match status" value="1"/>
</dbReference>
<keyword evidence="5 7" id="KW-1133">Transmembrane helix</keyword>
<feature type="transmembrane region" description="Helical" evidence="7">
    <location>
        <begin position="395"/>
        <end position="413"/>
    </location>
</feature>
<feature type="transmembrane region" description="Helical" evidence="7">
    <location>
        <begin position="419"/>
        <end position="444"/>
    </location>
</feature>
<evidence type="ECO:0000256" key="6">
    <source>
        <dbReference type="ARBA" id="ARBA00023136"/>
    </source>
</evidence>
<evidence type="ECO:0000259" key="8">
    <source>
        <dbReference type="PROSITE" id="PS50850"/>
    </source>
</evidence>
<feature type="domain" description="Major facilitator superfamily (MFS) profile" evidence="8">
    <location>
        <begin position="74"/>
        <end position="533"/>
    </location>
</feature>
<reference evidence="9 10" key="3">
    <citation type="journal article" date="2008" name="BMC Genomics">
        <title>The genome of the versatile nitrogen fixer Azorhizobium caulinodans ORS571.</title>
        <authorList>
            <person name="Lee KB."/>
            <person name="Backer P.D."/>
            <person name="Aono T."/>
            <person name="Liu CT."/>
            <person name="Suzuki S."/>
            <person name="Suzuki T."/>
            <person name="Kaneko T."/>
            <person name="Yamada M."/>
            <person name="Tabata S."/>
            <person name="Kupfer D.M."/>
            <person name="Najar F.Z."/>
            <person name="Wiley G.B."/>
            <person name="Roe B."/>
            <person name="Binnewies T.T."/>
            <person name="Ussery D.W."/>
            <person name="D'Haeze W."/>
            <person name="Herder J.D."/>
            <person name="Gevers D."/>
            <person name="Vereecke D."/>
            <person name="Holsters M."/>
            <person name="Oyaizu H."/>
        </authorList>
    </citation>
    <scope>NUCLEOTIDE SEQUENCE [LARGE SCALE GENOMIC DNA]</scope>
    <source>
        <strain evidence="10">ATCC 43989 / DSM 5975 / JCM 20966 / LMG 6465 / NBRC 14845 / NCIMB 13405 / ORS 571</strain>
    </source>
</reference>
<dbReference type="Proteomes" id="UP000000270">
    <property type="component" value="Chromosome"/>
</dbReference>
<dbReference type="InterPro" id="IPR020846">
    <property type="entry name" value="MFS_dom"/>
</dbReference>
<organism evidence="9 10">
    <name type="scientific">Azorhizobium caulinodans (strain ATCC 43989 / DSM 5975 / JCM 20966 / LMG 6465 / NBRC 14845 / NCIMB 13405 / ORS 571)</name>
    <dbReference type="NCBI Taxonomy" id="438753"/>
    <lineage>
        <taxon>Bacteria</taxon>
        <taxon>Pseudomonadati</taxon>
        <taxon>Pseudomonadota</taxon>
        <taxon>Alphaproteobacteria</taxon>
        <taxon>Hyphomicrobiales</taxon>
        <taxon>Xanthobacteraceae</taxon>
        <taxon>Azorhizobium</taxon>
    </lineage>
</organism>
<dbReference type="KEGG" id="azc:AZC_1860"/>
<sequence length="552" mass="57882">MAGLWWRRAPAAYVASAPCGTGLVRLVVVKNNNQYNLASEGTPDTAAPPGVPEAPMSVTAAAPAQLDHSEIRSILFGVMLAMLLAALDQTIVATALPTIGADLGDFESLSWVVTAYLLTSTAVTPLYGRLSDVHGRRMMMLIAISIFSVGSLACALAPNMVVLIFARGLQGLGGGGLISLAQTIIADIVSPRERGRYQGYFASVFMASSLCGPVLGGVLAQHLHWSLIFWINLPLGLAAYFMTDRQLRRLPRHERKAKVDVIGAVLMVVSTISLLLLLTWGGVRYAWDAPEILALGGAAVIFAVLFVWRLRTADEPFLPLPVLLHPVVARGTATALMTMGTLIALSINVPLYFETARGLSASQSGLALIPLMGGVVLGALLAGRALFMLEHYKRVAISGIAVAILGLLFLSLGPERPPLPLMLLVFGLMGIGIGCVLPITTVSIQNAVEPHQMGTATGTMNFFRSLGSAVLVAGFGAVLMAALGLGPGQGNLEQLIGGADQAGLASAFRIVFGCASVTLMLGLLALMSMEQKPLRTSVRKTSEEGGVVGVGE</sequence>
<dbReference type="EMBL" id="AP009384">
    <property type="protein sequence ID" value="BAF87858.1"/>
    <property type="molecule type" value="Genomic_DNA"/>
</dbReference>
<keyword evidence="3" id="KW-1003">Cell membrane</keyword>
<feature type="transmembrane region" description="Helical" evidence="7">
    <location>
        <begin position="331"/>
        <end position="353"/>
    </location>
</feature>
<comment type="subcellular location">
    <subcellularLocation>
        <location evidence="1">Cell membrane</location>
        <topology evidence="1">Multi-pass membrane protein</topology>
    </subcellularLocation>
</comment>
<reference evidence="9 10" key="6">
    <citation type="journal article" date="2011" name="Appl. Environ. Microbiol.">
        <title>Involvement of the azorhizobial chromosome partition gene (parA) in the onset of bacteroid differentiation during Sesbania rostrata stem nodule development.</title>
        <authorList>
            <person name="Liu CT."/>
            <person name="Lee KB."/>
            <person name="Wang YS."/>
            <person name="Peng MH."/>
            <person name="Lee KT."/>
            <person name="Suzuki S."/>
            <person name="Suzuki T."/>
            <person name="Oyaizu H."/>
        </authorList>
    </citation>
    <scope>NUCLEOTIDE SEQUENCE [LARGE SCALE GENOMIC DNA]</scope>
    <source>
        <strain evidence="10">ATCC 43989 / DSM 5975 / JCM 20966 / LMG 6465 / NBRC 14845 / NCIMB 13405 / ORS 571</strain>
    </source>
</reference>
<dbReference type="Gene3D" id="1.20.1250.20">
    <property type="entry name" value="MFS general substrate transporter like domains"/>
    <property type="match status" value="1"/>
</dbReference>
<evidence type="ECO:0000256" key="3">
    <source>
        <dbReference type="ARBA" id="ARBA00022475"/>
    </source>
</evidence>
<feature type="transmembrane region" description="Helical" evidence="7">
    <location>
        <begin position="140"/>
        <end position="166"/>
    </location>
</feature>
<evidence type="ECO:0000256" key="2">
    <source>
        <dbReference type="ARBA" id="ARBA00022448"/>
    </source>
</evidence>
<dbReference type="AlphaFoldDB" id="A8I2E3"/>
<dbReference type="PANTHER" id="PTHR23501">
    <property type="entry name" value="MAJOR FACILITATOR SUPERFAMILY"/>
    <property type="match status" value="1"/>
</dbReference>
<evidence type="ECO:0000256" key="5">
    <source>
        <dbReference type="ARBA" id="ARBA00022989"/>
    </source>
</evidence>
<dbReference type="STRING" id="438753.AZC_1860"/>
<reference evidence="10" key="2">
    <citation type="submission" date="2007-04" db="EMBL/GenBank/DDBJ databases">
        <title>Complete genome sequence of the nitrogen-fixing bacterium Azorhizobium caulinodans ORS571.</title>
        <authorList>
            <person name="Lee K.B."/>
            <person name="Backer P.D."/>
            <person name="Aono T."/>
            <person name="Liu C.T."/>
            <person name="Suzuki S."/>
            <person name="Suzuki T."/>
            <person name="Kaneko T."/>
            <person name="Yamada M."/>
            <person name="Tabata S."/>
            <person name="Kupfer D.M."/>
            <person name="Najar F.Z."/>
            <person name="Wiley G.B."/>
            <person name="Roe B."/>
            <person name="Binnewies T."/>
            <person name="Ussery D."/>
            <person name="Vereecke D."/>
            <person name="Gevers D."/>
            <person name="Holsters M."/>
            <person name="Oyaizu H."/>
        </authorList>
    </citation>
    <scope>NUCLEOTIDE SEQUENCE [LARGE SCALE GENOMIC DNA]</scope>
    <source>
        <strain evidence="10">ATCC 43989 / DSM 5975 / JCM 20966 / LMG 6465 / NBRC 14845 / NCIMB 13405 / ORS 571</strain>
    </source>
</reference>
<feature type="transmembrane region" description="Helical" evidence="7">
    <location>
        <begin position="292"/>
        <end position="310"/>
    </location>
</feature>
<keyword evidence="2" id="KW-0813">Transport</keyword>
<reference evidence="9 10" key="5">
    <citation type="journal article" date="2010" name="Appl. Environ. Microbiol.">
        <title>phrR-like gene praR of Azorhizobium caulinodans ORS571 is essential for symbiosis with Sesbania rostrata and is involved in expression of reb genes.</title>
        <authorList>
            <person name="Akiba N."/>
            <person name="Aono T."/>
            <person name="Toyazaki H."/>
            <person name="Sato S."/>
            <person name="Oyaizu H."/>
        </authorList>
    </citation>
    <scope>NUCLEOTIDE SEQUENCE [LARGE SCALE GENOMIC DNA]</scope>
    <source>
        <strain evidence="10">ATCC 43989 / DSM 5975 / JCM 20966 / LMG 6465 / NBRC 14845 / NCIMB 13405 / ORS 571</strain>
    </source>
</reference>
<feature type="transmembrane region" description="Helical" evidence="7">
    <location>
        <begin position="465"/>
        <end position="486"/>
    </location>
</feature>
<feature type="transmembrane region" description="Helical" evidence="7">
    <location>
        <begin position="197"/>
        <end position="216"/>
    </location>
</feature>
<keyword evidence="10" id="KW-1185">Reference proteome</keyword>
<dbReference type="InterPro" id="IPR036259">
    <property type="entry name" value="MFS_trans_sf"/>
</dbReference>
<dbReference type="SUPFAM" id="SSF103473">
    <property type="entry name" value="MFS general substrate transporter"/>
    <property type="match status" value="1"/>
</dbReference>
<dbReference type="FunFam" id="1.20.1720.10:FF:000004">
    <property type="entry name" value="EmrB/QacA family drug resistance transporter"/>
    <property type="match status" value="1"/>
</dbReference>
<evidence type="ECO:0000256" key="4">
    <source>
        <dbReference type="ARBA" id="ARBA00022692"/>
    </source>
</evidence>
<dbReference type="GO" id="GO:0022857">
    <property type="term" value="F:transmembrane transporter activity"/>
    <property type="evidence" value="ECO:0007669"/>
    <property type="project" value="InterPro"/>
</dbReference>
<feature type="transmembrane region" description="Helical" evidence="7">
    <location>
        <begin position="261"/>
        <end position="280"/>
    </location>
</feature>
<dbReference type="CDD" id="cd17502">
    <property type="entry name" value="MFS_Azr1_MDR_like"/>
    <property type="match status" value="1"/>
</dbReference>
<feature type="transmembrane region" description="Helical" evidence="7">
    <location>
        <begin position="365"/>
        <end position="383"/>
    </location>
</feature>
<dbReference type="PROSITE" id="PS50850">
    <property type="entry name" value="MFS"/>
    <property type="match status" value="1"/>
</dbReference>
<evidence type="ECO:0000256" key="1">
    <source>
        <dbReference type="ARBA" id="ARBA00004651"/>
    </source>
</evidence>
<dbReference type="HOGENOM" id="CLU_000960_2_7_5"/>
<name>A8I2E3_AZOC5</name>
<evidence type="ECO:0000313" key="9">
    <source>
        <dbReference type="EMBL" id="BAF87858.1"/>
    </source>
</evidence>
<accession>A8I2E3</accession>
<dbReference type="InterPro" id="IPR011701">
    <property type="entry name" value="MFS"/>
</dbReference>